<dbReference type="EMBL" id="GL732534">
    <property type="protein sequence ID" value="EFX84422.1"/>
    <property type="molecule type" value="Genomic_DNA"/>
</dbReference>
<dbReference type="Pfam" id="PF00018">
    <property type="entry name" value="SH3_1"/>
    <property type="match status" value="1"/>
</dbReference>
<dbReference type="Gene3D" id="3.30.1520.10">
    <property type="entry name" value="Phox-like domain"/>
    <property type="match status" value="1"/>
</dbReference>
<dbReference type="PROSITE" id="PS50238">
    <property type="entry name" value="RHOGAP"/>
    <property type="match status" value="1"/>
</dbReference>
<dbReference type="PhylomeDB" id="E9G785"/>
<dbReference type="Proteomes" id="UP000000305">
    <property type="component" value="Unassembled WGS sequence"/>
</dbReference>
<dbReference type="SMART" id="SM00326">
    <property type="entry name" value="SH3"/>
    <property type="match status" value="1"/>
</dbReference>
<dbReference type="AlphaFoldDB" id="E9G785"/>
<dbReference type="Gene3D" id="2.30.30.40">
    <property type="entry name" value="SH3 Domains"/>
    <property type="match status" value="1"/>
</dbReference>
<evidence type="ECO:0000259" key="5">
    <source>
        <dbReference type="PROSITE" id="PS50002"/>
    </source>
</evidence>
<feature type="domain" description="Rho-GAP" evidence="6">
    <location>
        <begin position="289"/>
        <end position="487"/>
    </location>
</feature>
<dbReference type="Gene3D" id="1.10.555.10">
    <property type="entry name" value="Rho GTPase activation protein"/>
    <property type="match status" value="1"/>
</dbReference>
<dbReference type="SUPFAM" id="SSF50044">
    <property type="entry name" value="SH3-domain"/>
    <property type="match status" value="1"/>
</dbReference>
<evidence type="ECO:0000256" key="4">
    <source>
        <dbReference type="PROSITE-ProRule" id="PRU00192"/>
    </source>
</evidence>
<proteinExistence type="inferred from homology"/>
<protein>
    <submittedName>
        <fullName evidence="7">Uncharacterized protein</fullName>
    </submittedName>
</protein>
<dbReference type="InterPro" id="IPR036028">
    <property type="entry name" value="SH3-like_dom_sf"/>
</dbReference>
<dbReference type="SUPFAM" id="SSF64268">
    <property type="entry name" value="PX domain"/>
    <property type="match status" value="1"/>
</dbReference>
<sequence length="496" mass="55802">MIVTSCSPSSAAAAVETSRFPKLDECAHFHYDVVDLGPLTIQLHEETGKVVSSSIESEVPLVALQITSYGKSWVVRRSYEHFRLLDEQLHRCIYDRKFSQLPLLPENVNHPAEVALRPLLSNYVNRLSAIAGNLINCAPVLNWLEVDNRGRRLYPPPPSDDADAEINTPAVAAAYAVRRYAAVASDEISFEVGDMISVIDMPPPEESMWWRGKRGFDVGFFPSECVRIIGDKVPAHLSLPNTTAEHLPTKPVLRKHGKLISFFRSFILSRPSRRKLKQSGILKERVFGCDLGEHLLNSGREIPMVLKCCAEFIEEYGIVDGIYRLSGITSNIQKLRNAFDEDRVPALVEDEAIRQDMHAVSSLLKMYFRELPNPLCTYQLYDQFVNAVQGPDHLRVVRMREVVQQLPPPHFRTLEYLTRHLARVAENNASTGMTAKNVAIVWAPNLLRCKELEFGGVAALQVCDRGRLEPGPSSLLTLFGASGLECFLRREWACKR</sequence>
<dbReference type="InterPro" id="IPR008936">
    <property type="entry name" value="Rho_GTPase_activation_prot"/>
</dbReference>
<keyword evidence="8" id="KW-1185">Reference proteome</keyword>
<dbReference type="InterPro" id="IPR001683">
    <property type="entry name" value="PX_dom"/>
</dbReference>
<keyword evidence="2 4" id="KW-0728">SH3 domain</keyword>
<evidence type="ECO:0000313" key="7">
    <source>
        <dbReference type="EMBL" id="EFX84422.1"/>
    </source>
</evidence>
<dbReference type="eggNOG" id="KOG1449">
    <property type="taxonomic scope" value="Eukaryota"/>
</dbReference>
<dbReference type="PROSITE" id="PS50002">
    <property type="entry name" value="SH3"/>
    <property type="match status" value="1"/>
</dbReference>
<organism evidence="7 8">
    <name type="scientific">Daphnia pulex</name>
    <name type="common">Water flea</name>
    <dbReference type="NCBI Taxonomy" id="6669"/>
    <lineage>
        <taxon>Eukaryota</taxon>
        <taxon>Metazoa</taxon>
        <taxon>Ecdysozoa</taxon>
        <taxon>Arthropoda</taxon>
        <taxon>Crustacea</taxon>
        <taxon>Branchiopoda</taxon>
        <taxon>Diplostraca</taxon>
        <taxon>Cladocera</taxon>
        <taxon>Anomopoda</taxon>
        <taxon>Daphniidae</taxon>
        <taxon>Daphnia</taxon>
    </lineage>
</organism>
<dbReference type="CDD" id="cd11835">
    <property type="entry name" value="SH3_ARHGAP32_33"/>
    <property type="match status" value="1"/>
</dbReference>
<evidence type="ECO:0000256" key="1">
    <source>
        <dbReference type="ARBA" id="ARBA00008795"/>
    </source>
</evidence>
<keyword evidence="3" id="KW-0343">GTPase activation</keyword>
<evidence type="ECO:0000259" key="6">
    <source>
        <dbReference type="PROSITE" id="PS50238"/>
    </source>
</evidence>
<name>E9G785_DAPPU</name>
<dbReference type="Pfam" id="PF00620">
    <property type="entry name" value="RhoGAP"/>
    <property type="match status" value="1"/>
</dbReference>
<comment type="similarity">
    <text evidence="1">Belongs to the PX domain-containing GAP family.</text>
</comment>
<dbReference type="InterPro" id="IPR001452">
    <property type="entry name" value="SH3_domain"/>
</dbReference>
<evidence type="ECO:0000256" key="2">
    <source>
        <dbReference type="ARBA" id="ARBA00022443"/>
    </source>
</evidence>
<accession>E9G785</accession>
<dbReference type="Pfam" id="PF00787">
    <property type="entry name" value="PX"/>
    <property type="match status" value="1"/>
</dbReference>
<dbReference type="PANTHER" id="PTHR15729">
    <property type="entry name" value="CDC42 GTPASE-ACTIVATING PROTEIN"/>
    <property type="match status" value="1"/>
</dbReference>
<reference evidence="7 8" key="1">
    <citation type="journal article" date="2011" name="Science">
        <title>The ecoresponsive genome of Daphnia pulex.</title>
        <authorList>
            <person name="Colbourne J.K."/>
            <person name="Pfrender M.E."/>
            <person name="Gilbert D."/>
            <person name="Thomas W.K."/>
            <person name="Tucker A."/>
            <person name="Oakley T.H."/>
            <person name="Tokishita S."/>
            <person name="Aerts A."/>
            <person name="Arnold G.J."/>
            <person name="Basu M.K."/>
            <person name="Bauer D.J."/>
            <person name="Caceres C.E."/>
            <person name="Carmel L."/>
            <person name="Casola C."/>
            <person name="Choi J.H."/>
            <person name="Detter J.C."/>
            <person name="Dong Q."/>
            <person name="Dusheyko S."/>
            <person name="Eads B.D."/>
            <person name="Frohlich T."/>
            <person name="Geiler-Samerotte K.A."/>
            <person name="Gerlach D."/>
            <person name="Hatcher P."/>
            <person name="Jogdeo S."/>
            <person name="Krijgsveld J."/>
            <person name="Kriventseva E.V."/>
            <person name="Kultz D."/>
            <person name="Laforsch C."/>
            <person name="Lindquist E."/>
            <person name="Lopez J."/>
            <person name="Manak J.R."/>
            <person name="Muller J."/>
            <person name="Pangilinan J."/>
            <person name="Patwardhan R.P."/>
            <person name="Pitluck S."/>
            <person name="Pritham E.J."/>
            <person name="Rechtsteiner A."/>
            <person name="Rho M."/>
            <person name="Rogozin I.B."/>
            <person name="Sakarya O."/>
            <person name="Salamov A."/>
            <person name="Schaack S."/>
            <person name="Shapiro H."/>
            <person name="Shiga Y."/>
            <person name="Skalitzky C."/>
            <person name="Smith Z."/>
            <person name="Souvorov A."/>
            <person name="Sung W."/>
            <person name="Tang Z."/>
            <person name="Tsuchiya D."/>
            <person name="Tu H."/>
            <person name="Vos H."/>
            <person name="Wang M."/>
            <person name="Wolf Y.I."/>
            <person name="Yamagata H."/>
            <person name="Yamada T."/>
            <person name="Ye Y."/>
            <person name="Shaw J.R."/>
            <person name="Andrews J."/>
            <person name="Crease T.J."/>
            <person name="Tang H."/>
            <person name="Lucas S.M."/>
            <person name="Robertson H.M."/>
            <person name="Bork P."/>
            <person name="Koonin E.V."/>
            <person name="Zdobnov E.M."/>
            <person name="Grigoriev I.V."/>
            <person name="Lynch M."/>
            <person name="Boore J.L."/>
        </authorList>
    </citation>
    <scope>NUCLEOTIDE SEQUENCE [LARGE SCALE GENOMIC DNA]</scope>
</reference>
<dbReference type="GO" id="GO:0007165">
    <property type="term" value="P:signal transduction"/>
    <property type="evidence" value="ECO:0007669"/>
    <property type="project" value="InterPro"/>
</dbReference>
<dbReference type="STRING" id="6669.E9G785"/>
<dbReference type="PANTHER" id="PTHR15729:SF10">
    <property type="entry name" value="GTPASE-ACTIVATING PROTEIN CDGAPR"/>
    <property type="match status" value="1"/>
</dbReference>
<dbReference type="InterPro" id="IPR036871">
    <property type="entry name" value="PX_dom_sf"/>
</dbReference>
<dbReference type="SUPFAM" id="SSF48350">
    <property type="entry name" value="GTPase activation domain, GAP"/>
    <property type="match status" value="1"/>
</dbReference>
<gene>
    <name evidence="7" type="ORF">DAPPUDRAFT_46980</name>
</gene>
<dbReference type="FunFam" id="2.30.30.40:FF:000298">
    <property type="entry name" value="Rho GTPase-activating protein"/>
    <property type="match status" value="1"/>
</dbReference>
<evidence type="ECO:0000313" key="8">
    <source>
        <dbReference type="Proteomes" id="UP000000305"/>
    </source>
</evidence>
<dbReference type="KEGG" id="dpx:DAPPUDRAFT_46980"/>
<evidence type="ECO:0000256" key="3">
    <source>
        <dbReference type="ARBA" id="ARBA00022468"/>
    </source>
</evidence>
<dbReference type="InterPro" id="IPR000198">
    <property type="entry name" value="RhoGAP_dom"/>
</dbReference>
<dbReference type="GO" id="GO:0005096">
    <property type="term" value="F:GTPase activator activity"/>
    <property type="evidence" value="ECO:0007669"/>
    <property type="project" value="UniProtKB-KW"/>
</dbReference>
<feature type="domain" description="SH3" evidence="5">
    <location>
        <begin position="169"/>
        <end position="231"/>
    </location>
</feature>
<dbReference type="HOGENOM" id="CLU_009183_1_0_1"/>
<dbReference type="OMA" id="THNIEIC"/>
<dbReference type="GO" id="GO:0035091">
    <property type="term" value="F:phosphatidylinositol binding"/>
    <property type="evidence" value="ECO:0007669"/>
    <property type="project" value="InterPro"/>
</dbReference>
<dbReference type="InterPro" id="IPR051576">
    <property type="entry name" value="PX-Rho_GAP"/>
</dbReference>
<dbReference type="InParanoid" id="E9G785"/>
<dbReference type="SMART" id="SM00324">
    <property type="entry name" value="RhoGAP"/>
    <property type="match status" value="1"/>
</dbReference>
<dbReference type="OrthoDB" id="6365412at2759"/>